<comment type="caution">
    <text evidence="2">The sequence shown here is derived from an EMBL/GenBank/DDBJ whole genome shotgun (WGS) entry which is preliminary data.</text>
</comment>
<organism evidence="2 3">
    <name type="scientific">Willisornis vidua</name>
    <name type="common">Xingu scale-backed antbird</name>
    <dbReference type="NCBI Taxonomy" id="1566151"/>
    <lineage>
        <taxon>Eukaryota</taxon>
        <taxon>Metazoa</taxon>
        <taxon>Chordata</taxon>
        <taxon>Craniata</taxon>
        <taxon>Vertebrata</taxon>
        <taxon>Euteleostomi</taxon>
        <taxon>Archelosauria</taxon>
        <taxon>Archosauria</taxon>
        <taxon>Dinosauria</taxon>
        <taxon>Saurischia</taxon>
        <taxon>Theropoda</taxon>
        <taxon>Coelurosauria</taxon>
        <taxon>Aves</taxon>
        <taxon>Neognathae</taxon>
        <taxon>Neoaves</taxon>
        <taxon>Telluraves</taxon>
        <taxon>Australaves</taxon>
        <taxon>Passeriformes</taxon>
        <taxon>Thamnophilidae</taxon>
        <taxon>Willisornis</taxon>
    </lineage>
</organism>
<evidence type="ECO:0000256" key="1">
    <source>
        <dbReference type="SAM" id="MobiDB-lite"/>
    </source>
</evidence>
<sequence>MTQFNHNKIPAAALAKFSLEVNARPGEDAHLSNALGGKTPALEKAVRSSQCGFTKGKFCLTNPTAFYDEPATWMDEGRAVGVVYLGFSKAFHTVSHDILSGNVDWMSGCSSEEHQHVGEMGREELSEIEQRQVQGPEPVEEQPQAPVKAGGDLLESSSEQKELRVLVDNKLSMTSSVTWGPRRPMGSWDALGRALPADQGGGPDHLLSPGEAHLECCVQIWVSQDNRDMELLERVQWRPQR</sequence>
<feature type="compositionally biased region" description="Low complexity" evidence="1">
    <location>
        <begin position="131"/>
        <end position="147"/>
    </location>
</feature>
<dbReference type="Proteomes" id="UP001145742">
    <property type="component" value="Unassembled WGS sequence"/>
</dbReference>
<feature type="region of interest" description="Disordered" evidence="1">
    <location>
        <begin position="113"/>
        <end position="157"/>
    </location>
</feature>
<dbReference type="EMBL" id="WHWB01034211">
    <property type="protein sequence ID" value="KAJ7412662.1"/>
    <property type="molecule type" value="Genomic_DNA"/>
</dbReference>
<gene>
    <name evidence="2" type="ORF">WISP_94942</name>
</gene>
<feature type="compositionally biased region" description="Basic and acidic residues" evidence="1">
    <location>
        <begin position="113"/>
        <end position="130"/>
    </location>
</feature>
<accession>A0ABQ9D0F2</accession>
<evidence type="ECO:0000313" key="3">
    <source>
        <dbReference type="Proteomes" id="UP001145742"/>
    </source>
</evidence>
<keyword evidence="3" id="KW-1185">Reference proteome</keyword>
<protein>
    <submittedName>
        <fullName evidence="2">Uncharacterized protein</fullName>
    </submittedName>
</protein>
<proteinExistence type="predicted"/>
<dbReference type="PANTHER" id="PTHR33332">
    <property type="entry name" value="REVERSE TRANSCRIPTASE DOMAIN-CONTAINING PROTEIN"/>
    <property type="match status" value="1"/>
</dbReference>
<name>A0ABQ9D0F2_9PASS</name>
<evidence type="ECO:0000313" key="2">
    <source>
        <dbReference type="EMBL" id="KAJ7412662.1"/>
    </source>
</evidence>
<reference evidence="2" key="1">
    <citation type="submission" date="2019-10" db="EMBL/GenBank/DDBJ databases">
        <authorList>
            <person name="Soares A.E.R."/>
            <person name="Aleixo A."/>
            <person name="Schneider P."/>
            <person name="Miyaki C.Y."/>
            <person name="Schneider M.P."/>
            <person name="Mello C."/>
            <person name="Vasconcelos A.T.R."/>
        </authorList>
    </citation>
    <scope>NUCLEOTIDE SEQUENCE</scope>
    <source>
        <tissue evidence="2">Muscle</tissue>
    </source>
</reference>